<keyword evidence="2" id="KW-0863">Zinc-finger</keyword>
<dbReference type="InterPro" id="IPR004181">
    <property type="entry name" value="Znf_MIZ"/>
</dbReference>
<dbReference type="HOGENOM" id="CLU_1993924_0_0_1"/>
<dbReference type="VEuPathDB" id="FungiDB:SJAG_01450"/>
<feature type="domain" description="SP-RING-type" evidence="4">
    <location>
        <begin position="59"/>
        <end position="94"/>
    </location>
</feature>
<proteinExistence type="predicted"/>
<evidence type="ECO:0000313" key="6">
    <source>
        <dbReference type="Proteomes" id="UP000001744"/>
    </source>
</evidence>
<evidence type="ECO:0000256" key="1">
    <source>
        <dbReference type="ARBA" id="ARBA00022723"/>
    </source>
</evidence>
<dbReference type="Pfam" id="PF02891">
    <property type="entry name" value="zf-MIZ"/>
    <property type="match status" value="1"/>
</dbReference>
<keyword evidence="3" id="KW-0862">Zinc</keyword>
<dbReference type="Proteomes" id="UP000001744">
    <property type="component" value="Unassembled WGS sequence"/>
</dbReference>
<protein>
    <recommendedName>
        <fullName evidence="4">SP-RING-type domain-containing protein</fullName>
    </recommendedName>
</protein>
<dbReference type="GeneID" id="7051407"/>
<dbReference type="Gene3D" id="3.30.40.10">
    <property type="entry name" value="Zinc/RING finger domain, C3HC4 (zinc finger)"/>
    <property type="match status" value="1"/>
</dbReference>
<evidence type="ECO:0000256" key="3">
    <source>
        <dbReference type="ARBA" id="ARBA00022833"/>
    </source>
</evidence>
<keyword evidence="6" id="KW-1185">Reference proteome</keyword>
<evidence type="ECO:0000313" key="5">
    <source>
        <dbReference type="EMBL" id="EEB06408.1"/>
    </source>
</evidence>
<organism evidence="5 6">
    <name type="scientific">Schizosaccharomyces japonicus (strain yFS275 / FY16936)</name>
    <name type="common">Fission yeast</name>
    <dbReference type="NCBI Taxonomy" id="402676"/>
    <lineage>
        <taxon>Eukaryota</taxon>
        <taxon>Fungi</taxon>
        <taxon>Dikarya</taxon>
        <taxon>Ascomycota</taxon>
        <taxon>Taphrinomycotina</taxon>
        <taxon>Schizosaccharomycetes</taxon>
        <taxon>Schizosaccharomycetales</taxon>
        <taxon>Schizosaccharomycetaceae</taxon>
        <taxon>Schizosaccharomyces</taxon>
    </lineage>
</organism>
<name>B6JXZ0_SCHJY</name>
<reference evidence="5 6" key="1">
    <citation type="journal article" date="2011" name="Science">
        <title>Comparative functional genomics of the fission yeasts.</title>
        <authorList>
            <person name="Rhind N."/>
            <person name="Chen Z."/>
            <person name="Yassour M."/>
            <person name="Thompson D.A."/>
            <person name="Haas B.J."/>
            <person name="Habib N."/>
            <person name="Wapinski I."/>
            <person name="Roy S."/>
            <person name="Lin M.F."/>
            <person name="Heiman D.I."/>
            <person name="Young S.K."/>
            <person name="Furuya K."/>
            <person name="Guo Y."/>
            <person name="Pidoux A."/>
            <person name="Chen H.M."/>
            <person name="Robbertse B."/>
            <person name="Goldberg J.M."/>
            <person name="Aoki K."/>
            <person name="Bayne E.H."/>
            <person name="Berlin A.M."/>
            <person name="Desjardins C.A."/>
            <person name="Dobbs E."/>
            <person name="Dukaj L."/>
            <person name="Fan L."/>
            <person name="FitzGerald M.G."/>
            <person name="French C."/>
            <person name="Gujja S."/>
            <person name="Hansen K."/>
            <person name="Keifenheim D."/>
            <person name="Levin J.Z."/>
            <person name="Mosher R.A."/>
            <person name="Mueller C.A."/>
            <person name="Pfiffner J."/>
            <person name="Priest M."/>
            <person name="Russ C."/>
            <person name="Smialowska A."/>
            <person name="Swoboda P."/>
            <person name="Sykes S.M."/>
            <person name="Vaughn M."/>
            <person name="Vengrova S."/>
            <person name="Yoder R."/>
            <person name="Zeng Q."/>
            <person name="Allshire R."/>
            <person name="Baulcombe D."/>
            <person name="Birren B.W."/>
            <person name="Brown W."/>
            <person name="Ekwall K."/>
            <person name="Kellis M."/>
            <person name="Leatherwood J."/>
            <person name="Levin H."/>
            <person name="Margalit H."/>
            <person name="Martienssen R."/>
            <person name="Nieduszynski C.A."/>
            <person name="Spatafora J.W."/>
            <person name="Friedman N."/>
            <person name="Dalgaard J.Z."/>
            <person name="Baumann P."/>
            <person name="Niki H."/>
            <person name="Regev A."/>
            <person name="Nusbaum C."/>
        </authorList>
    </citation>
    <scope>NUCLEOTIDE SEQUENCE [LARGE SCALE GENOMIC DNA]</scope>
    <source>
        <strain evidence="6">yFS275 / FY16936</strain>
    </source>
</reference>
<dbReference type="GO" id="GO:0008270">
    <property type="term" value="F:zinc ion binding"/>
    <property type="evidence" value="ECO:0007669"/>
    <property type="project" value="UniProtKB-KW"/>
</dbReference>
<dbReference type="EMBL" id="KE651168">
    <property type="protein sequence ID" value="EEB06408.1"/>
    <property type="molecule type" value="Genomic_DNA"/>
</dbReference>
<evidence type="ECO:0000259" key="4">
    <source>
        <dbReference type="Pfam" id="PF02891"/>
    </source>
</evidence>
<evidence type="ECO:0000256" key="2">
    <source>
        <dbReference type="ARBA" id="ARBA00022771"/>
    </source>
</evidence>
<accession>B6JXZ0</accession>
<dbReference type="JaponicusDB" id="SJAG_01450"/>
<gene>
    <name evidence="5" type="ORF">SJAG_01450</name>
</gene>
<keyword evidence="1" id="KW-0479">Metal-binding</keyword>
<dbReference type="RefSeq" id="XP_002172701.1">
    <property type="nucleotide sequence ID" value="XM_002172665.2"/>
</dbReference>
<dbReference type="AlphaFoldDB" id="B6JXZ0"/>
<dbReference type="InterPro" id="IPR013083">
    <property type="entry name" value="Znf_RING/FYVE/PHD"/>
</dbReference>
<sequence length="125" mass="14182">MLSDRYFTSLCLFKVQTVRQILSSVTVRPKSECMQFLSTRKFDIPTHVYLRNAGKTDTNLAARSNRCEHFECFELGSFLLTSSTSSPWKCPVCDCLINGESCLYIDQLFTETSLEAQQKTAFGAQ</sequence>